<dbReference type="EMBL" id="AP019840">
    <property type="protein sequence ID" value="BBM53706.1"/>
    <property type="molecule type" value="Genomic_DNA"/>
</dbReference>
<protein>
    <recommendedName>
        <fullName evidence="3">Flagellar assembly protein T C-terminal domain-containing protein</fullName>
    </recommendedName>
</protein>
<dbReference type="Proteomes" id="UP000321378">
    <property type="component" value="Chromosome"/>
</dbReference>
<name>A0A510KPU4_9FUSO</name>
<evidence type="ECO:0008006" key="3">
    <source>
        <dbReference type="Google" id="ProtNLM"/>
    </source>
</evidence>
<organism evidence="1 2">
    <name type="scientific">Leptotrichia trevisanii</name>
    <dbReference type="NCBI Taxonomy" id="109328"/>
    <lineage>
        <taxon>Bacteria</taxon>
        <taxon>Fusobacteriati</taxon>
        <taxon>Fusobacteriota</taxon>
        <taxon>Fusobacteriia</taxon>
        <taxon>Fusobacteriales</taxon>
        <taxon>Leptotrichiaceae</taxon>
        <taxon>Leptotrichia</taxon>
    </lineage>
</organism>
<dbReference type="AlphaFoldDB" id="A0A510KPU4"/>
<evidence type="ECO:0000313" key="1">
    <source>
        <dbReference type="EMBL" id="BBM53706.1"/>
    </source>
</evidence>
<accession>A0A510KPU4</accession>
<sequence>MEIGKIVKIIDPYNVIINLGYKNSITEDTLLEIYEIGPEIKDEESNYGRLDIIKATIKPKMISEKVSLCTNNEFYLKRIVKTPLQKLLNTINTNETEEIEEIAPLKIAEISKDIVLNLKEAEKIKIGDLVRIKKS</sequence>
<gene>
    <name evidence="1" type="ORF">JMUB3935_2717</name>
</gene>
<reference evidence="1 2" key="1">
    <citation type="submission" date="2019-07" db="EMBL/GenBank/DDBJ databases">
        <title>Complete Genome Sequence of Leptotrichia trevisanii Strain JMUB3935.</title>
        <authorList>
            <person name="Watanabe S."/>
            <person name="Cui L."/>
        </authorList>
    </citation>
    <scope>NUCLEOTIDE SEQUENCE [LARGE SCALE GENOMIC DNA]</scope>
    <source>
        <strain evidence="1 2">JMUB3935</strain>
    </source>
</reference>
<proteinExistence type="predicted"/>
<evidence type="ECO:0000313" key="2">
    <source>
        <dbReference type="Proteomes" id="UP000321378"/>
    </source>
</evidence>
<dbReference type="RefSeq" id="WP_146997717.1">
    <property type="nucleotide sequence ID" value="NZ_AP019840.1"/>
</dbReference>